<keyword evidence="8 12" id="KW-1133">Transmembrane helix</keyword>
<evidence type="ECO:0000256" key="12">
    <source>
        <dbReference type="RuleBase" id="RU910715"/>
    </source>
</evidence>
<evidence type="ECO:0000313" key="14">
    <source>
        <dbReference type="Proteomes" id="UP000663760"/>
    </source>
</evidence>
<evidence type="ECO:0000256" key="5">
    <source>
        <dbReference type="ARBA" id="ARBA00022597"/>
    </source>
</evidence>
<dbReference type="PANTHER" id="PTHR10791:SF30">
    <property type="entry name" value="SUGAR TRANSPORTER SWEET1"/>
    <property type="match status" value="1"/>
</dbReference>
<evidence type="ECO:0000256" key="4">
    <source>
        <dbReference type="ARBA" id="ARBA00022475"/>
    </source>
</evidence>
<evidence type="ECO:0000256" key="6">
    <source>
        <dbReference type="ARBA" id="ARBA00022692"/>
    </source>
</evidence>
<accession>A0A7I8KWP5</accession>
<feature type="transmembrane region" description="Helical" evidence="12">
    <location>
        <begin position="198"/>
        <end position="216"/>
    </location>
</feature>
<evidence type="ECO:0000256" key="11">
    <source>
        <dbReference type="ARBA" id="ARBA00038715"/>
    </source>
</evidence>
<reference evidence="13" key="1">
    <citation type="submission" date="2020-02" db="EMBL/GenBank/DDBJ databases">
        <authorList>
            <person name="Scholz U."/>
            <person name="Mascher M."/>
            <person name="Fiebig A."/>
        </authorList>
    </citation>
    <scope>NUCLEOTIDE SEQUENCE</scope>
</reference>
<dbReference type="EMBL" id="LR746272">
    <property type="protein sequence ID" value="CAA7402233.1"/>
    <property type="molecule type" value="Genomic_DNA"/>
</dbReference>
<evidence type="ECO:0000256" key="1">
    <source>
        <dbReference type="ARBA" id="ARBA00004651"/>
    </source>
</evidence>
<dbReference type="Proteomes" id="UP000663760">
    <property type="component" value="Chromosome 9"/>
</dbReference>
<dbReference type="InterPro" id="IPR047664">
    <property type="entry name" value="SWEET"/>
</dbReference>
<feature type="transmembrane region" description="Helical" evidence="12">
    <location>
        <begin position="6"/>
        <end position="24"/>
    </location>
</feature>
<feature type="transmembrane region" description="Helical" evidence="12">
    <location>
        <begin position="71"/>
        <end position="93"/>
    </location>
</feature>
<organism evidence="13 14">
    <name type="scientific">Spirodela intermedia</name>
    <name type="common">Intermediate duckweed</name>
    <dbReference type="NCBI Taxonomy" id="51605"/>
    <lineage>
        <taxon>Eukaryota</taxon>
        <taxon>Viridiplantae</taxon>
        <taxon>Streptophyta</taxon>
        <taxon>Embryophyta</taxon>
        <taxon>Tracheophyta</taxon>
        <taxon>Spermatophyta</taxon>
        <taxon>Magnoliopsida</taxon>
        <taxon>Liliopsida</taxon>
        <taxon>Araceae</taxon>
        <taxon>Lemnoideae</taxon>
        <taxon>Spirodela</taxon>
    </lineage>
</organism>
<keyword evidence="9 12" id="KW-0472">Membrane</keyword>
<evidence type="ECO:0000256" key="9">
    <source>
        <dbReference type="ARBA" id="ARBA00023136"/>
    </source>
</evidence>
<comment type="subunit">
    <text evidence="11">Forms homooligomers and/or heterooligomers.</text>
</comment>
<feature type="transmembrane region" description="Helical" evidence="12">
    <location>
        <begin position="45"/>
        <end position="65"/>
    </location>
</feature>
<dbReference type="FunFam" id="1.20.1280.290:FF:000002">
    <property type="entry name" value="Bidirectional sugar transporter SWEET"/>
    <property type="match status" value="1"/>
</dbReference>
<evidence type="ECO:0000256" key="7">
    <source>
        <dbReference type="ARBA" id="ARBA00022737"/>
    </source>
</evidence>
<sequence>MVTAETARSIVGITGNVISFGLFLSPLPTVYKICEKKAVEGFSPIPYLATLLNCMMWVLYGIPLVHPHSLLVVTINGTGLLLQTIYLTIFILYSTPPLRRKVLKFVSAEILFMMAVVIGVLMGAKTHEKRSLIVGVMSVVFGTCMYASPLAAMRLVIRTRSVEYMPFSISMASFLNSICWTLYAVIRFDIFITIPNGLGTLLSLAQLVLYATYYYSSTPPKDEPKLDLQLPTATVAPRNDNAIPFISTR</sequence>
<dbReference type="Gene3D" id="1.20.1280.290">
    <property type="match status" value="2"/>
</dbReference>
<keyword evidence="14" id="KW-1185">Reference proteome</keyword>
<comment type="similarity">
    <text evidence="2 12">Belongs to the SWEET sugar transporter family.</text>
</comment>
<dbReference type="FunFam" id="1.20.1280.290:FF:000001">
    <property type="entry name" value="Bidirectional sugar transporter SWEET"/>
    <property type="match status" value="1"/>
</dbReference>
<comment type="function">
    <text evidence="12">Mediates both low-affinity uptake and efflux of sugar across the membrane.</text>
</comment>
<evidence type="ECO:0000256" key="10">
    <source>
        <dbReference type="ARBA" id="ARBA00037238"/>
    </source>
</evidence>
<feature type="transmembrane region" description="Helical" evidence="12">
    <location>
        <begin position="164"/>
        <end position="186"/>
    </location>
</feature>
<comment type="function">
    <text evidence="10">Mediates both low-affinity uptake and efflux of sugar across the plasma membrane.</text>
</comment>
<keyword evidence="6 12" id="KW-0812">Transmembrane</keyword>
<feature type="transmembrane region" description="Helical" evidence="12">
    <location>
        <begin position="105"/>
        <end position="124"/>
    </location>
</feature>
<dbReference type="Pfam" id="PF03083">
    <property type="entry name" value="MtN3_slv"/>
    <property type="match status" value="2"/>
</dbReference>
<feature type="transmembrane region" description="Helical" evidence="12">
    <location>
        <begin position="130"/>
        <end position="152"/>
    </location>
</feature>
<proteinExistence type="inferred from homology"/>
<evidence type="ECO:0000313" key="13">
    <source>
        <dbReference type="EMBL" id="CAA7402233.1"/>
    </source>
</evidence>
<keyword evidence="5 12" id="KW-0762">Sugar transport</keyword>
<keyword evidence="7" id="KW-0677">Repeat</keyword>
<keyword evidence="3 12" id="KW-0813">Transport</keyword>
<comment type="subcellular location">
    <subcellularLocation>
        <location evidence="1 12">Cell membrane</location>
        <topology evidence="1 12">Multi-pass membrane protein</topology>
    </subcellularLocation>
</comment>
<dbReference type="InterPro" id="IPR004316">
    <property type="entry name" value="SWEET_rpt"/>
</dbReference>
<name>A0A7I8KWP5_SPIIN</name>
<evidence type="ECO:0000256" key="3">
    <source>
        <dbReference type="ARBA" id="ARBA00022448"/>
    </source>
</evidence>
<evidence type="ECO:0000256" key="8">
    <source>
        <dbReference type="ARBA" id="ARBA00022989"/>
    </source>
</evidence>
<keyword evidence="4" id="KW-1003">Cell membrane</keyword>
<dbReference type="GO" id="GO:0005886">
    <property type="term" value="C:plasma membrane"/>
    <property type="evidence" value="ECO:0007669"/>
    <property type="project" value="UniProtKB-SubCell"/>
</dbReference>
<dbReference type="GO" id="GO:0051119">
    <property type="term" value="F:sugar transmembrane transporter activity"/>
    <property type="evidence" value="ECO:0007669"/>
    <property type="project" value="InterPro"/>
</dbReference>
<dbReference type="OrthoDB" id="409725at2759"/>
<gene>
    <name evidence="13" type="ORF">SI8410_09012911</name>
</gene>
<protein>
    <recommendedName>
        <fullName evidence="12">Bidirectional sugar transporter SWEET</fullName>
    </recommendedName>
</protein>
<evidence type="ECO:0000256" key="2">
    <source>
        <dbReference type="ARBA" id="ARBA00007809"/>
    </source>
</evidence>
<dbReference type="AlphaFoldDB" id="A0A7I8KWP5"/>
<dbReference type="PANTHER" id="PTHR10791">
    <property type="entry name" value="RAG1-ACTIVATING PROTEIN 1"/>
    <property type="match status" value="1"/>
</dbReference>